<dbReference type="RefSeq" id="WP_407328632.1">
    <property type="nucleotide sequence ID" value="NZ_CP136865.1"/>
</dbReference>
<feature type="transmembrane region" description="Helical" evidence="1">
    <location>
        <begin position="120"/>
        <end position="137"/>
    </location>
</feature>
<proteinExistence type="predicted"/>
<feature type="transmembrane region" description="Helical" evidence="1">
    <location>
        <begin position="64"/>
        <end position="82"/>
    </location>
</feature>
<name>A0ABZ0IFQ9_9GAMM</name>
<keyword evidence="1" id="KW-1133">Transmembrane helix</keyword>
<evidence type="ECO:0000313" key="3">
    <source>
        <dbReference type="Proteomes" id="UP001626549"/>
    </source>
</evidence>
<evidence type="ECO:0000313" key="2">
    <source>
        <dbReference type="EMBL" id="WOJ97679.1"/>
    </source>
</evidence>
<keyword evidence="1" id="KW-0812">Transmembrane</keyword>
<feature type="transmembrane region" description="Helical" evidence="1">
    <location>
        <begin position="89"/>
        <end position="108"/>
    </location>
</feature>
<accession>A0ABZ0IFQ9</accession>
<gene>
    <name evidence="2" type="ORF">R0137_03675</name>
</gene>
<dbReference type="EMBL" id="CP136865">
    <property type="protein sequence ID" value="WOJ97679.1"/>
    <property type="molecule type" value="Genomic_DNA"/>
</dbReference>
<keyword evidence="1" id="KW-0472">Membrane</keyword>
<evidence type="ECO:0000256" key="1">
    <source>
        <dbReference type="SAM" id="Phobius"/>
    </source>
</evidence>
<feature type="transmembrane region" description="Helical" evidence="1">
    <location>
        <begin position="7"/>
        <end position="26"/>
    </location>
</feature>
<keyword evidence="3" id="KW-1185">Reference proteome</keyword>
<protein>
    <recommendedName>
        <fullName evidence="4">DUF4345 domain-containing protein</fullName>
    </recommendedName>
</protein>
<organism evidence="2 3">
    <name type="scientific">Congregibacter brevis</name>
    <dbReference type="NCBI Taxonomy" id="3081201"/>
    <lineage>
        <taxon>Bacteria</taxon>
        <taxon>Pseudomonadati</taxon>
        <taxon>Pseudomonadota</taxon>
        <taxon>Gammaproteobacteria</taxon>
        <taxon>Cellvibrionales</taxon>
        <taxon>Halieaceae</taxon>
        <taxon>Congregibacter</taxon>
    </lineage>
</organism>
<sequence>MNPQLKFALLIYITNIVVLLVIGLLFEFRPEFFPFHSDVIETSWKDVELKYQILYLGMMRTEGAGYLATATALTILLCIPFLRYEKWSYWAMTTIGFVEHFPTLAATYHVSSITAASPPWLLSFLLILSLMFAWFLANSGHRKHTCESQVSSASA</sequence>
<dbReference type="Proteomes" id="UP001626549">
    <property type="component" value="Chromosome"/>
</dbReference>
<reference evidence="2 3" key="1">
    <citation type="submission" date="2023-10" db="EMBL/GenBank/DDBJ databases">
        <title>Two novel species belonging to the OM43/NOR5 clade.</title>
        <authorList>
            <person name="Park M."/>
        </authorList>
    </citation>
    <scope>NUCLEOTIDE SEQUENCE [LARGE SCALE GENOMIC DNA]</scope>
    <source>
        <strain evidence="2 3">IMCC45268</strain>
    </source>
</reference>
<evidence type="ECO:0008006" key="4">
    <source>
        <dbReference type="Google" id="ProtNLM"/>
    </source>
</evidence>